<keyword evidence="5 7" id="KW-0411">Iron-sulfur</keyword>
<dbReference type="NCBIfam" id="TIGR00612">
    <property type="entry name" value="ispG_gcpE"/>
    <property type="match status" value="1"/>
</dbReference>
<dbReference type="GO" id="GO:0051539">
    <property type="term" value="F:4 iron, 4 sulfur cluster binding"/>
    <property type="evidence" value="ECO:0007669"/>
    <property type="project" value="UniProtKB-UniRule"/>
</dbReference>
<evidence type="ECO:0000313" key="10">
    <source>
        <dbReference type="EMBL" id="OAA30978.1"/>
    </source>
</evidence>
<dbReference type="PATRIC" id="fig|1453497.3.peg.1656"/>
<accession>A0A176K1F6</accession>
<dbReference type="PIRSF" id="PIRSF004640">
    <property type="entry name" value="IspG"/>
    <property type="match status" value="1"/>
</dbReference>
<organism evidence="10 11">
    <name type="scientific">Kosmotoga arenicorallina S304</name>
    <dbReference type="NCBI Taxonomy" id="1453497"/>
    <lineage>
        <taxon>Bacteria</taxon>
        <taxon>Thermotogati</taxon>
        <taxon>Thermotogota</taxon>
        <taxon>Thermotogae</taxon>
        <taxon>Kosmotogales</taxon>
        <taxon>Kosmotogaceae</taxon>
        <taxon>Kosmotoga</taxon>
    </lineage>
</organism>
<dbReference type="NCBIfam" id="NF001540">
    <property type="entry name" value="PRK00366.1"/>
    <property type="match status" value="1"/>
</dbReference>
<dbReference type="InterPro" id="IPR004588">
    <property type="entry name" value="IspG_bac-typ"/>
</dbReference>
<dbReference type="FunFam" id="3.20.20.20:FF:000001">
    <property type="entry name" value="4-hydroxy-3-methylbut-2-en-1-yl diphosphate synthase (flavodoxin)"/>
    <property type="match status" value="1"/>
</dbReference>
<dbReference type="EMBL" id="JFHK01000005">
    <property type="protein sequence ID" value="OAA30978.1"/>
    <property type="molecule type" value="Genomic_DNA"/>
</dbReference>
<feature type="binding site" evidence="7">
    <location>
        <position position="299"/>
    </location>
    <ligand>
        <name>[4Fe-4S] cluster</name>
        <dbReference type="ChEBI" id="CHEBI:49883"/>
    </ligand>
</feature>
<dbReference type="GO" id="GO:0019288">
    <property type="term" value="P:isopentenyl diphosphate biosynthetic process, methylerythritol 4-phosphate pathway"/>
    <property type="evidence" value="ECO:0007669"/>
    <property type="project" value="UniProtKB-UniRule"/>
</dbReference>
<dbReference type="GO" id="GO:0141197">
    <property type="term" value="F:4-hydroxy-3-methylbut-2-enyl-diphosphate synthase activity (flavodoxin)"/>
    <property type="evidence" value="ECO:0007669"/>
    <property type="project" value="UniProtKB-EC"/>
</dbReference>
<comment type="similarity">
    <text evidence="7">Belongs to the IspG family.</text>
</comment>
<reference evidence="10 11" key="1">
    <citation type="submission" date="2014-02" db="EMBL/GenBank/DDBJ databases">
        <title>Kosmotoga genome sequencing.</title>
        <authorList>
            <person name="Pollo S.M."/>
            <person name="Charchuk R."/>
            <person name="Nesbo C.L."/>
        </authorList>
    </citation>
    <scope>NUCLEOTIDE SEQUENCE [LARGE SCALE GENOMIC DNA]</scope>
    <source>
        <strain evidence="10 11">S304</strain>
    </source>
</reference>
<evidence type="ECO:0000256" key="5">
    <source>
        <dbReference type="ARBA" id="ARBA00023014"/>
    </source>
</evidence>
<name>A0A176K1F6_9BACT</name>
<keyword evidence="3 7" id="KW-0560">Oxidoreductase</keyword>
<dbReference type="Gene3D" id="3.30.413.10">
    <property type="entry name" value="Sulfite Reductase Hemoprotein, domain 1"/>
    <property type="match status" value="1"/>
</dbReference>
<dbReference type="GO" id="GO:0016114">
    <property type="term" value="P:terpenoid biosynthetic process"/>
    <property type="evidence" value="ECO:0007669"/>
    <property type="project" value="InterPro"/>
</dbReference>
<keyword evidence="11" id="KW-1185">Reference proteome</keyword>
<dbReference type="GO" id="GO:0005506">
    <property type="term" value="F:iron ion binding"/>
    <property type="evidence" value="ECO:0007669"/>
    <property type="project" value="InterPro"/>
</dbReference>
<comment type="caution">
    <text evidence="10">The sequence shown here is derived from an EMBL/GenBank/DDBJ whole genome shotgun (WGS) entry which is preliminary data.</text>
</comment>
<evidence type="ECO:0000256" key="3">
    <source>
        <dbReference type="ARBA" id="ARBA00023002"/>
    </source>
</evidence>
<keyword evidence="2 7" id="KW-0479">Metal-binding</keyword>
<keyword evidence="1 7" id="KW-0004">4Fe-4S</keyword>
<dbReference type="InterPro" id="IPR058578">
    <property type="entry name" value="IspG_TIM"/>
</dbReference>
<sequence>MSRIVKIGKISIGGGNPIAIQSMTNTDTRDTKATLEQINALYRAGCDLVRVSIPDFESLDAFAAIVKCSPVPLIADIHYDYRLAIGAIEKGASKVRINPGNIGQSWKVREIVSAAKDYGIPIRVGANSGSIKESFKAYETKAIALAESALEETHILESLGFYDIVISAKSSSVIETIEANKYISSKVDYPLHIGVTEAGIFETAVVKSSVGIGTLLLEGIGDTIRVSIAGDPLTEVRIAKKLLKSLNLREGVEVIACPTCARTEIDVESLAYDVENWLEGLDKNLTVAVMGCVVNGIGEGKDADIGIAGTASGAVIFTKGEIVKRVKKDILKRDFLKLVKEYLRKN</sequence>
<feature type="binding site" evidence="7">
    <location>
        <position position="257"/>
    </location>
    <ligand>
        <name>[4Fe-4S] cluster</name>
        <dbReference type="ChEBI" id="CHEBI:49883"/>
    </ligand>
</feature>
<dbReference type="AlphaFoldDB" id="A0A176K1F6"/>
<dbReference type="Pfam" id="PF26540">
    <property type="entry name" value="GcpE_C"/>
    <property type="match status" value="1"/>
</dbReference>
<keyword evidence="6 7" id="KW-0414">Isoprene biosynthesis</keyword>
<dbReference type="Pfam" id="PF04551">
    <property type="entry name" value="GcpE"/>
    <property type="match status" value="1"/>
</dbReference>
<evidence type="ECO:0000259" key="9">
    <source>
        <dbReference type="Pfam" id="PF26540"/>
    </source>
</evidence>
<dbReference type="SUPFAM" id="SSF56014">
    <property type="entry name" value="Nitrite and sulphite reductase 4Fe-4S domain-like"/>
    <property type="match status" value="1"/>
</dbReference>
<protein>
    <recommendedName>
        <fullName evidence="7">4-hydroxy-3-methylbut-2-en-1-yl diphosphate synthase (flavodoxin)</fullName>
        <ecNumber evidence="7">1.17.7.3</ecNumber>
    </recommendedName>
    <alternativeName>
        <fullName evidence="7">1-hydroxy-2-methyl-2-(E)-butenyl 4-diphosphate synthase</fullName>
    </alternativeName>
</protein>
<evidence type="ECO:0000256" key="1">
    <source>
        <dbReference type="ARBA" id="ARBA00022485"/>
    </source>
</evidence>
<dbReference type="EC" id="1.17.7.3" evidence="7"/>
<proteinExistence type="inferred from homology"/>
<evidence type="ECO:0000256" key="6">
    <source>
        <dbReference type="ARBA" id="ARBA00023229"/>
    </source>
</evidence>
<comment type="pathway">
    <text evidence="7">Isoprenoid biosynthesis; isopentenyl diphosphate biosynthesis via DXP pathway; isopentenyl diphosphate from 1-deoxy-D-xylulose 5-phosphate: step 5/6.</text>
</comment>
<dbReference type="SUPFAM" id="SSF51717">
    <property type="entry name" value="Dihydropteroate synthetase-like"/>
    <property type="match status" value="1"/>
</dbReference>
<dbReference type="HAMAP" id="MF_00159">
    <property type="entry name" value="IspG"/>
    <property type="match status" value="1"/>
</dbReference>
<dbReference type="RefSeq" id="WP_068346708.1">
    <property type="nucleotide sequence ID" value="NZ_JFHK01000005.1"/>
</dbReference>
<dbReference type="InterPro" id="IPR011005">
    <property type="entry name" value="Dihydropteroate_synth-like_sf"/>
</dbReference>
<dbReference type="Proteomes" id="UP000077339">
    <property type="component" value="Unassembled WGS sequence"/>
</dbReference>
<keyword evidence="4 7" id="KW-0408">Iron</keyword>
<dbReference type="STRING" id="1453497.AT15_08335"/>
<dbReference type="InterPro" id="IPR016425">
    <property type="entry name" value="IspG_bac"/>
</dbReference>
<evidence type="ECO:0000259" key="8">
    <source>
        <dbReference type="Pfam" id="PF04551"/>
    </source>
</evidence>
<comment type="cofactor">
    <cofactor evidence="7">
        <name>[4Fe-4S] cluster</name>
        <dbReference type="ChEBI" id="CHEBI:49883"/>
    </cofactor>
    <text evidence="7">Binds 1 [4Fe-4S] cluster.</text>
</comment>
<feature type="domain" description="IspG TIM-barrel" evidence="8">
    <location>
        <begin position="3"/>
        <end position="239"/>
    </location>
</feature>
<dbReference type="GO" id="GO:0046429">
    <property type="term" value="F:4-hydroxy-3-methylbut-2-en-1-yl diphosphate synthase activity (ferredoxin)"/>
    <property type="evidence" value="ECO:0007669"/>
    <property type="project" value="UniProtKB-UniRule"/>
</dbReference>
<dbReference type="PANTHER" id="PTHR30454">
    <property type="entry name" value="4-HYDROXY-3-METHYLBUT-2-EN-1-YL DIPHOSPHATE SYNTHASE"/>
    <property type="match status" value="1"/>
</dbReference>
<dbReference type="InterPro" id="IPR045854">
    <property type="entry name" value="NO2/SO3_Rdtase_4Fe4S_sf"/>
</dbReference>
<dbReference type="UniPathway" id="UPA00056">
    <property type="reaction ID" value="UER00096"/>
</dbReference>
<gene>
    <name evidence="7" type="primary">ispG</name>
    <name evidence="10" type="ORF">AT15_08335</name>
</gene>
<dbReference type="InterPro" id="IPR058579">
    <property type="entry name" value="IspG_C"/>
</dbReference>
<dbReference type="PANTHER" id="PTHR30454:SF0">
    <property type="entry name" value="4-HYDROXY-3-METHYLBUT-2-EN-1-YL DIPHOSPHATE SYNTHASE (FERREDOXIN), CHLOROPLASTIC"/>
    <property type="match status" value="1"/>
</dbReference>
<evidence type="ECO:0000313" key="11">
    <source>
        <dbReference type="Proteomes" id="UP000077339"/>
    </source>
</evidence>
<feature type="domain" description="IspG C-terminal" evidence="9">
    <location>
        <begin position="253"/>
        <end position="340"/>
    </location>
</feature>
<feature type="binding site" evidence="7">
    <location>
        <position position="292"/>
    </location>
    <ligand>
        <name>[4Fe-4S] cluster</name>
        <dbReference type="ChEBI" id="CHEBI:49883"/>
    </ligand>
</feature>
<comment type="function">
    <text evidence="7">Converts 2C-methyl-D-erythritol 2,4-cyclodiphosphate (ME-2,4cPP) into 1-hydroxy-2-methyl-2-(E)-butenyl 4-diphosphate.</text>
</comment>
<comment type="catalytic activity">
    <reaction evidence="7">
        <text>(2E)-4-hydroxy-3-methylbut-2-enyl diphosphate + oxidized [flavodoxin] + H2O + 2 H(+) = 2-C-methyl-D-erythritol 2,4-cyclic diphosphate + reduced [flavodoxin]</text>
        <dbReference type="Rhea" id="RHEA:43604"/>
        <dbReference type="Rhea" id="RHEA-COMP:10622"/>
        <dbReference type="Rhea" id="RHEA-COMP:10623"/>
        <dbReference type="ChEBI" id="CHEBI:15377"/>
        <dbReference type="ChEBI" id="CHEBI:15378"/>
        <dbReference type="ChEBI" id="CHEBI:57618"/>
        <dbReference type="ChEBI" id="CHEBI:58210"/>
        <dbReference type="ChEBI" id="CHEBI:58483"/>
        <dbReference type="ChEBI" id="CHEBI:128753"/>
        <dbReference type="EC" id="1.17.7.3"/>
    </reaction>
</comment>
<evidence type="ECO:0000256" key="7">
    <source>
        <dbReference type="HAMAP-Rule" id="MF_00159"/>
    </source>
</evidence>
<dbReference type="Gene3D" id="3.20.20.20">
    <property type="entry name" value="Dihydropteroate synthase-like"/>
    <property type="match status" value="1"/>
</dbReference>
<feature type="binding site" evidence="7">
    <location>
        <position position="260"/>
    </location>
    <ligand>
        <name>[4Fe-4S] cluster</name>
        <dbReference type="ChEBI" id="CHEBI:49883"/>
    </ligand>
</feature>
<evidence type="ECO:0000256" key="2">
    <source>
        <dbReference type="ARBA" id="ARBA00022723"/>
    </source>
</evidence>
<evidence type="ECO:0000256" key="4">
    <source>
        <dbReference type="ARBA" id="ARBA00023004"/>
    </source>
</evidence>
<dbReference type="OrthoDB" id="9803214at2"/>